<feature type="transmembrane region" description="Helical" evidence="2">
    <location>
        <begin position="142"/>
        <end position="160"/>
    </location>
</feature>
<accession>A0AAD4ETR8</accession>
<dbReference type="EMBL" id="JAHCVI010000003">
    <property type="protein sequence ID" value="KAG7287443.1"/>
    <property type="molecule type" value="Genomic_DNA"/>
</dbReference>
<dbReference type="Proteomes" id="UP001197093">
    <property type="component" value="Unassembled WGS sequence"/>
</dbReference>
<keyword evidence="2" id="KW-1133">Transmembrane helix</keyword>
<evidence type="ECO:0000313" key="3">
    <source>
        <dbReference type="EMBL" id="KAG7287443.1"/>
    </source>
</evidence>
<feature type="transmembrane region" description="Helical" evidence="2">
    <location>
        <begin position="30"/>
        <end position="48"/>
    </location>
</feature>
<feature type="compositionally biased region" description="Pro residues" evidence="1">
    <location>
        <begin position="381"/>
        <end position="393"/>
    </location>
</feature>
<dbReference type="PANTHER" id="PTHR35179">
    <property type="entry name" value="PROTEIN CBG02620"/>
    <property type="match status" value="1"/>
</dbReference>
<sequence length="715" mass="79046">MNYQAGNDGISRGMGTLIPPWYDEKKTSRVGLLVAAFFFGASMAVAAFDITQAGRQSYKSCGRSRRANIYIIMLWAEITSCIASAVCIWLFLLGKIPPSIWYFVGMLCTWVVQIQCLMQILANRLSLIMYNPAKERRLRLGLLLAIGLINVSVFCIWVPARLQISQTYIRVNLIWDRAEKAIFAAIDLSLNTYFMWLLKSKLIASGLTQYNLVYKYNIVMILIIGLMSLRDDAVYIQVHPLTFLTKLNIEMNMAELLGKVVKKSTERCKSSLPSADIWQPRLGISGLDSEWLGSAKDIIMLGSRGGQRHELNMDMLNDLPVAKTHGDEPAGSSSGVQVQGDLERWQSLWGVDGGGRVMEVERKGTTPEARARLAYDAALPRPLPRPNLRPTPAPLHSHPPRRPAGPKDFSYLLRPELYHPPPLQHPAPFRNPPNPPAPDTPLPTLLAQGHFRAAAISATNTLTAGTLDPTDHAAIFDLLYTRLACLTLLDATALAAQEVKALGDLHSAFYYSSAPQPHAQDDGLVADAPPPPRQEHLVPWPLRVLAVRLQALGFGDPRRAVMSYYELAREARVKLGEAKARHDMTAAEVWKERLGDLGVRVAGALVEMDDLTGAVEHLGTLNGQALQAEVDDEMVGVNLAVCLLYVGKMQEQGRALLENLVDSGRSSHTLLFNLATMYELCTDRSRTLKVQLSEKVAGTESRAEGWEKSNADFKL</sequence>
<protein>
    <submittedName>
        <fullName evidence="3">Uncharacterized protein</fullName>
    </submittedName>
</protein>
<evidence type="ECO:0000313" key="4">
    <source>
        <dbReference type="Proteomes" id="UP001197093"/>
    </source>
</evidence>
<evidence type="ECO:0000256" key="2">
    <source>
        <dbReference type="SAM" id="Phobius"/>
    </source>
</evidence>
<feature type="transmembrane region" description="Helical" evidence="2">
    <location>
        <begin position="69"/>
        <end position="94"/>
    </location>
</feature>
<keyword evidence="4" id="KW-1185">Reference proteome</keyword>
<keyword evidence="2" id="KW-0812">Transmembrane</keyword>
<dbReference type="AlphaFoldDB" id="A0AAD4ETR8"/>
<organism evidence="3 4">
    <name type="scientific">Staphylotrichum longicolle</name>
    <dbReference type="NCBI Taxonomy" id="669026"/>
    <lineage>
        <taxon>Eukaryota</taxon>
        <taxon>Fungi</taxon>
        <taxon>Dikarya</taxon>
        <taxon>Ascomycota</taxon>
        <taxon>Pezizomycotina</taxon>
        <taxon>Sordariomycetes</taxon>
        <taxon>Sordariomycetidae</taxon>
        <taxon>Sordariales</taxon>
        <taxon>Chaetomiaceae</taxon>
        <taxon>Staphylotrichum</taxon>
    </lineage>
</organism>
<comment type="caution">
    <text evidence="3">The sequence shown here is derived from an EMBL/GenBank/DDBJ whole genome shotgun (WGS) entry which is preliminary data.</text>
</comment>
<dbReference type="PANTHER" id="PTHR35179:SF1">
    <property type="entry name" value="INTEGRAL MEMBRANE PROTEIN"/>
    <property type="match status" value="1"/>
</dbReference>
<evidence type="ECO:0000256" key="1">
    <source>
        <dbReference type="SAM" id="MobiDB-lite"/>
    </source>
</evidence>
<feature type="transmembrane region" description="Helical" evidence="2">
    <location>
        <begin position="100"/>
        <end position="121"/>
    </location>
</feature>
<keyword evidence="2" id="KW-0472">Membrane</keyword>
<name>A0AAD4ETR8_9PEZI</name>
<feature type="region of interest" description="Disordered" evidence="1">
    <location>
        <begin position="376"/>
        <end position="408"/>
    </location>
</feature>
<reference evidence="3" key="1">
    <citation type="submission" date="2023-02" db="EMBL/GenBank/DDBJ databases">
        <authorList>
            <person name="Palmer J.M."/>
        </authorList>
    </citation>
    <scope>NUCLEOTIDE SEQUENCE</scope>
    <source>
        <strain evidence="3">FW57</strain>
    </source>
</reference>
<gene>
    <name evidence="3" type="ORF">NEMBOFW57_006954</name>
</gene>
<proteinExistence type="predicted"/>